<feature type="transmembrane region" description="Helical" evidence="1">
    <location>
        <begin position="55"/>
        <end position="78"/>
    </location>
</feature>
<keyword evidence="1" id="KW-0812">Transmembrane</keyword>
<proteinExistence type="predicted"/>
<evidence type="ECO:0000313" key="2">
    <source>
        <dbReference type="EMBL" id="MVA97474.1"/>
    </source>
</evidence>
<reference evidence="2 3" key="1">
    <citation type="submission" date="2019-12" db="EMBL/GenBank/DDBJ databases">
        <title>Nitratireductor arenosus sp. nov., Isolated from sea sand, Jeju island, South Korea.</title>
        <authorList>
            <person name="Kim W."/>
        </authorList>
    </citation>
    <scope>NUCLEOTIDE SEQUENCE [LARGE SCALE GENOMIC DNA]</scope>
    <source>
        <strain evidence="2 3">CAU 1489</strain>
    </source>
</reference>
<gene>
    <name evidence="2" type="ORF">GN330_09470</name>
</gene>
<dbReference type="EMBL" id="WPHG01000002">
    <property type="protein sequence ID" value="MVA97474.1"/>
    <property type="molecule type" value="Genomic_DNA"/>
</dbReference>
<dbReference type="RefSeq" id="WP_156712432.1">
    <property type="nucleotide sequence ID" value="NZ_WPHG01000002.1"/>
</dbReference>
<keyword evidence="1" id="KW-1133">Transmembrane helix</keyword>
<organism evidence="2 3">
    <name type="scientific">Nitratireductor arenosus</name>
    <dbReference type="NCBI Taxonomy" id="2682096"/>
    <lineage>
        <taxon>Bacteria</taxon>
        <taxon>Pseudomonadati</taxon>
        <taxon>Pseudomonadota</taxon>
        <taxon>Alphaproteobacteria</taxon>
        <taxon>Hyphomicrobiales</taxon>
        <taxon>Phyllobacteriaceae</taxon>
        <taxon>Nitratireductor</taxon>
    </lineage>
</organism>
<accession>A0A844QFT9</accession>
<sequence>MSSDNGVPAAIEADLRRRRVITASSLAGFVAVTILICSQMATVEIVTVYSLASLLHLPATVLTVLSVLVAVPSLWLFFQVARLAFEAETAPENN</sequence>
<protein>
    <submittedName>
        <fullName evidence="2">Uncharacterized protein</fullName>
    </submittedName>
</protein>
<dbReference type="Proteomes" id="UP000463224">
    <property type="component" value="Unassembled WGS sequence"/>
</dbReference>
<evidence type="ECO:0000256" key="1">
    <source>
        <dbReference type="SAM" id="Phobius"/>
    </source>
</evidence>
<name>A0A844QFT9_9HYPH</name>
<comment type="caution">
    <text evidence="2">The sequence shown here is derived from an EMBL/GenBank/DDBJ whole genome shotgun (WGS) entry which is preliminary data.</text>
</comment>
<evidence type="ECO:0000313" key="3">
    <source>
        <dbReference type="Proteomes" id="UP000463224"/>
    </source>
</evidence>
<keyword evidence="1" id="KW-0472">Membrane</keyword>
<keyword evidence="3" id="KW-1185">Reference proteome</keyword>
<dbReference type="AlphaFoldDB" id="A0A844QFT9"/>
<feature type="transmembrane region" description="Helical" evidence="1">
    <location>
        <begin position="26"/>
        <end position="49"/>
    </location>
</feature>